<dbReference type="Proteomes" id="UP001215598">
    <property type="component" value="Unassembled WGS sequence"/>
</dbReference>
<dbReference type="AlphaFoldDB" id="A0AAD7IVE2"/>
<evidence type="ECO:0000313" key="2">
    <source>
        <dbReference type="Proteomes" id="UP001215598"/>
    </source>
</evidence>
<gene>
    <name evidence="1" type="ORF">B0H16DRAFT_1460466</name>
</gene>
<proteinExistence type="predicted"/>
<keyword evidence="2" id="KW-1185">Reference proteome</keyword>
<protein>
    <submittedName>
        <fullName evidence="1">Uncharacterized protein</fullName>
    </submittedName>
</protein>
<sequence length="155" mass="16822">MLGSVIDVQPTPSIAVGIHQSACMIAAQTYRSPSSTQDTDIRKNQNSMIEHGLLLYIPVGEQQAEDRDTAVASFSGNRGPHLFTACHDNFKATSLVATVTRQKRGNATEGSVTVTVAPLQVTSPQAWKSIKFTIHSSLILKQRVVLRQPALHFLA</sequence>
<dbReference type="EMBL" id="JARKIB010000063">
    <property type="protein sequence ID" value="KAJ7751139.1"/>
    <property type="molecule type" value="Genomic_DNA"/>
</dbReference>
<evidence type="ECO:0000313" key="1">
    <source>
        <dbReference type="EMBL" id="KAJ7751139.1"/>
    </source>
</evidence>
<comment type="caution">
    <text evidence="1">The sequence shown here is derived from an EMBL/GenBank/DDBJ whole genome shotgun (WGS) entry which is preliminary data.</text>
</comment>
<name>A0AAD7IVE2_9AGAR</name>
<reference evidence="1" key="1">
    <citation type="submission" date="2023-03" db="EMBL/GenBank/DDBJ databases">
        <title>Massive genome expansion in bonnet fungi (Mycena s.s.) driven by repeated elements and novel gene families across ecological guilds.</title>
        <authorList>
            <consortium name="Lawrence Berkeley National Laboratory"/>
            <person name="Harder C.B."/>
            <person name="Miyauchi S."/>
            <person name="Viragh M."/>
            <person name="Kuo A."/>
            <person name="Thoen E."/>
            <person name="Andreopoulos B."/>
            <person name="Lu D."/>
            <person name="Skrede I."/>
            <person name="Drula E."/>
            <person name="Henrissat B."/>
            <person name="Morin E."/>
            <person name="Kohler A."/>
            <person name="Barry K."/>
            <person name="LaButti K."/>
            <person name="Morin E."/>
            <person name="Salamov A."/>
            <person name="Lipzen A."/>
            <person name="Mereny Z."/>
            <person name="Hegedus B."/>
            <person name="Baldrian P."/>
            <person name="Stursova M."/>
            <person name="Weitz H."/>
            <person name="Taylor A."/>
            <person name="Grigoriev I.V."/>
            <person name="Nagy L.G."/>
            <person name="Martin F."/>
            <person name="Kauserud H."/>
        </authorList>
    </citation>
    <scope>NUCLEOTIDE SEQUENCE</scope>
    <source>
        <strain evidence="1">CBHHK182m</strain>
    </source>
</reference>
<organism evidence="1 2">
    <name type="scientific">Mycena metata</name>
    <dbReference type="NCBI Taxonomy" id="1033252"/>
    <lineage>
        <taxon>Eukaryota</taxon>
        <taxon>Fungi</taxon>
        <taxon>Dikarya</taxon>
        <taxon>Basidiomycota</taxon>
        <taxon>Agaricomycotina</taxon>
        <taxon>Agaricomycetes</taxon>
        <taxon>Agaricomycetidae</taxon>
        <taxon>Agaricales</taxon>
        <taxon>Marasmiineae</taxon>
        <taxon>Mycenaceae</taxon>
        <taxon>Mycena</taxon>
    </lineage>
</organism>
<accession>A0AAD7IVE2</accession>